<accession>A0A4V4HHQ0</accession>
<reference evidence="1 2" key="1">
    <citation type="journal article" date="2019" name="Nat. Ecol. Evol.">
        <title>Megaphylogeny resolves global patterns of mushroom evolution.</title>
        <authorList>
            <person name="Varga T."/>
            <person name="Krizsan K."/>
            <person name="Foldi C."/>
            <person name="Dima B."/>
            <person name="Sanchez-Garcia M."/>
            <person name="Sanchez-Ramirez S."/>
            <person name="Szollosi G.J."/>
            <person name="Szarkandi J.G."/>
            <person name="Papp V."/>
            <person name="Albert L."/>
            <person name="Andreopoulos W."/>
            <person name="Angelini C."/>
            <person name="Antonin V."/>
            <person name="Barry K.W."/>
            <person name="Bougher N.L."/>
            <person name="Buchanan P."/>
            <person name="Buyck B."/>
            <person name="Bense V."/>
            <person name="Catcheside P."/>
            <person name="Chovatia M."/>
            <person name="Cooper J."/>
            <person name="Damon W."/>
            <person name="Desjardin D."/>
            <person name="Finy P."/>
            <person name="Geml J."/>
            <person name="Haridas S."/>
            <person name="Hughes K."/>
            <person name="Justo A."/>
            <person name="Karasinski D."/>
            <person name="Kautmanova I."/>
            <person name="Kiss B."/>
            <person name="Kocsube S."/>
            <person name="Kotiranta H."/>
            <person name="LaButti K.M."/>
            <person name="Lechner B.E."/>
            <person name="Liimatainen K."/>
            <person name="Lipzen A."/>
            <person name="Lukacs Z."/>
            <person name="Mihaltcheva S."/>
            <person name="Morgado L.N."/>
            <person name="Niskanen T."/>
            <person name="Noordeloos M.E."/>
            <person name="Ohm R.A."/>
            <person name="Ortiz-Santana B."/>
            <person name="Ovrebo C."/>
            <person name="Racz N."/>
            <person name="Riley R."/>
            <person name="Savchenko A."/>
            <person name="Shiryaev A."/>
            <person name="Soop K."/>
            <person name="Spirin V."/>
            <person name="Szebenyi C."/>
            <person name="Tomsovsky M."/>
            <person name="Tulloss R.E."/>
            <person name="Uehling J."/>
            <person name="Grigoriev I.V."/>
            <person name="Vagvolgyi C."/>
            <person name="Papp T."/>
            <person name="Martin F.M."/>
            <person name="Miettinen O."/>
            <person name="Hibbett D.S."/>
            <person name="Nagy L.G."/>
        </authorList>
    </citation>
    <scope>NUCLEOTIDE SEQUENCE [LARGE SCALE GENOMIC DNA]</scope>
    <source>
        <strain evidence="1 2">CBS 962.96</strain>
    </source>
</reference>
<proteinExistence type="predicted"/>
<gene>
    <name evidence="1" type="ORF">K435DRAFT_274382</name>
</gene>
<protein>
    <submittedName>
        <fullName evidence="1">Uncharacterized protein</fullName>
    </submittedName>
</protein>
<keyword evidence="2" id="KW-1185">Reference proteome</keyword>
<evidence type="ECO:0000313" key="1">
    <source>
        <dbReference type="EMBL" id="THV03586.1"/>
    </source>
</evidence>
<dbReference type="Proteomes" id="UP000297245">
    <property type="component" value="Unassembled WGS sequence"/>
</dbReference>
<dbReference type="AlphaFoldDB" id="A0A4V4HHQ0"/>
<evidence type="ECO:0000313" key="2">
    <source>
        <dbReference type="Proteomes" id="UP000297245"/>
    </source>
</evidence>
<dbReference type="EMBL" id="ML179065">
    <property type="protein sequence ID" value="THV03586.1"/>
    <property type="molecule type" value="Genomic_DNA"/>
</dbReference>
<organism evidence="1 2">
    <name type="scientific">Dendrothele bispora (strain CBS 962.96)</name>
    <dbReference type="NCBI Taxonomy" id="1314807"/>
    <lineage>
        <taxon>Eukaryota</taxon>
        <taxon>Fungi</taxon>
        <taxon>Dikarya</taxon>
        <taxon>Basidiomycota</taxon>
        <taxon>Agaricomycotina</taxon>
        <taxon>Agaricomycetes</taxon>
        <taxon>Agaricomycetidae</taxon>
        <taxon>Agaricales</taxon>
        <taxon>Agaricales incertae sedis</taxon>
        <taxon>Dendrothele</taxon>
    </lineage>
</organism>
<dbReference type="OrthoDB" id="2647594at2759"/>
<sequence>MSPFSRLEQLFRRSPRSPLSLLTPHHPIEQFLQNTSPSSPEVETNHHRYLPLLTRSSGNACQCAWSRASLQENVANPIDGSGIGLAFRPVEVMEVMVRSFGPSLLKTLFILGRRRFWEGCCCHLLAQCTDRPIRQLYRILRSIHPNSRCSMRRP</sequence>
<name>A0A4V4HHQ0_DENBC</name>